<dbReference type="PANTHER" id="PTHR11875">
    <property type="entry name" value="TESTIS-SPECIFIC Y-ENCODED PROTEIN"/>
    <property type="match status" value="1"/>
</dbReference>
<accession>A0A1R1XQ46</accession>
<dbReference type="Gene3D" id="3.30.1120.90">
    <property type="entry name" value="Nucleosome assembly protein"/>
    <property type="match status" value="1"/>
</dbReference>
<evidence type="ECO:0000256" key="2">
    <source>
        <dbReference type="RuleBase" id="RU003876"/>
    </source>
</evidence>
<dbReference type="SUPFAM" id="SSF143113">
    <property type="entry name" value="NAP-like"/>
    <property type="match status" value="1"/>
</dbReference>
<evidence type="ECO:0000256" key="3">
    <source>
        <dbReference type="SAM" id="MobiDB-lite"/>
    </source>
</evidence>
<dbReference type="GO" id="GO:0005634">
    <property type="term" value="C:nucleus"/>
    <property type="evidence" value="ECO:0007669"/>
    <property type="project" value="InterPro"/>
</dbReference>
<dbReference type="GO" id="GO:0006334">
    <property type="term" value="P:nucleosome assembly"/>
    <property type="evidence" value="ECO:0007669"/>
    <property type="project" value="InterPro"/>
</dbReference>
<gene>
    <name evidence="4" type="ORF">AYI70_g6412</name>
</gene>
<evidence type="ECO:0000256" key="1">
    <source>
        <dbReference type="ARBA" id="ARBA00009947"/>
    </source>
</evidence>
<evidence type="ECO:0000313" key="5">
    <source>
        <dbReference type="Proteomes" id="UP000187283"/>
    </source>
</evidence>
<feature type="region of interest" description="Disordered" evidence="3">
    <location>
        <begin position="197"/>
        <end position="241"/>
    </location>
</feature>
<dbReference type="AlphaFoldDB" id="A0A1R1XQ46"/>
<keyword evidence="5" id="KW-1185">Reference proteome</keyword>
<dbReference type="OrthoDB" id="19419at2759"/>
<comment type="similarity">
    <text evidence="1 2">Belongs to the nucleosome assembly protein (NAP) family.</text>
</comment>
<reference evidence="4 5" key="1">
    <citation type="submission" date="2017-01" db="EMBL/GenBank/DDBJ databases">
        <authorList>
            <person name="Mah S.A."/>
            <person name="Swanson W.J."/>
            <person name="Moy G.W."/>
            <person name="Vacquier V.D."/>
        </authorList>
    </citation>
    <scope>NUCLEOTIDE SEQUENCE [LARGE SCALE GENOMIC DNA]</scope>
    <source>
        <strain evidence="4 5">GSMNP</strain>
    </source>
</reference>
<comment type="caution">
    <text evidence="4">The sequence shown here is derived from an EMBL/GenBank/DDBJ whole genome shotgun (WGS) entry which is preliminary data.</text>
</comment>
<dbReference type="STRING" id="133412.A0A1R1XQ46"/>
<protein>
    <submittedName>
        <fullName evidence="4">Protein SET</fullName>
    </submittedName>
</protein>
<dbReference type="Proteomes" id="UP000187283">
    <property type="component" value="Unassembled WGS sequence"/>
</dbReference>
<evidence type="ECO:0000313" key="4">
    <source>
        <dbReference type="EMBL" id="OMJ16724.1"/>
    </source>
</evidence>
<dbReference type="Gene3D" id="1.20.5.1500">
    <property type="match status" value="1"/>
</dbReference>
<organism evidence="4 5">
    <name type="scientific">Smittium culicis</name>
    <dbReference type="NCBI Taxonomy" id="133412"/>
    <lineage>
        <taxon>Eukaryota</taxon>
        <taxon>Fungi</taxon>
        <taxon>Fungi incertae sedis</taxon>
        <taxon>Zoopagomycota</taxon>
        <taxon>Kickxellomycotina</taxon>
        <taxon>Harpellomycetes</taxon>
        <taxon>Harpellales</taxon>
        <taxon>Legeriomycetaceae</taxon>
        <taxon>Smittium</taxon>
    </lineage>
</organism>
<proteinExistence type="inferred from homology"/>
<sequence length="241" mass="27789">MSSNAADNADFAANLEDLFNLQDKFEPFANELHDEIYRLQAQYELKKSDLYDERSQIIAKIPNFWQRAIDNQTVLSTMIEEEDSAALEFLTNVKIDRDASNPSIFKIIFTFSENPYFSNSELVQKVDLTKKDEPKLSPEPIEWKEGKCLVKPITEETDEEDEETSFFTFFTEDGNADLAELIANDFYPNAISYFKGEFGDDMSDQEIDENELDDDIEDEEDEEDEDASGDLEESSSKRPRI</sequence>
<dbReference type="InterPro" id="IPR002164">
    <property type="entry name" value="NAP_family"/>
</dbReference>
<name>A0A1R1XQ46_9FUNG</name>
<dbReference type="Pfam" id="PF00956">
    <property type="entry name" value="NAP"/>
    <property type="match status" value="1"/>
</dbReference>
<feature type="compositionally biased region" description="Acidic residues" evidence="3">
    <location>
        <begin position="199"/>
        <end position="233"/>
    </location>
</feature>
<dbReference type="EMBL" id="LSSN01002246">
    <property type="protein sequence ID" value="OMJ16724.1"/>
    <property type="molecule type" value="Genomic_DNA"/>
</dbReference>
<dbReference type="InterPro" id="IPR037231">
    <property type="entry name" value="NAP-like_sf"/>
</dbReference>